<dbReference type="InterPro" id="IPR001189">
    <property type="entry name" value="Mn/Fe_SOD"/>
</dbReference>
<organism evidence="8 9">
    <name type="scientific">Mycoplasmoides fastidiosum</name>
    <dbReference type="NCBI Taxonomy" id="92758"/>
    <lineage>
        <taxon>Bacteria</taxon>
        <taxon>Bacillati</taxon>
        <taxon>Mycoplasmatota</taxon>
        <taxon>Mycoplasmoidales</taxon>
        <taxon>Mycoplasmoidaceae</taxon>
        <taxon>Mycoplasmoides</taxon>
    </lineage>
</organism>
<accession>A0ABU0LZE3</accession>
<dbReference type="Gene3D" id="3.55.40.20">
    <property type="entry name" value="Iron/manganese superoxide dismutase, C-terminal domain"/>
    <property type="match status" value="1"/>
</dbReference>
<dbReference type="SUPFAM" id="SSF46609">
    <property type="entry name" value="Fe,Mn superoxide dismutase (SOD), N-terminal domain"/>
    <property type="match status" value="1"/>
</dbReference>
<comment type="similarity">
    <text evidence="1 5">Belongs to the iron/manganese superoxide dismutase family.</text>
</comment>
<gene>
    <name evidence="8" type="ORF">J2Z62_000513</name>
</gene>
<protein>
    <recommendedName>
        <fullName evidence="2 5">Superoxide dismutase</fullName>
        <ecNumber evidence="2 5">1.15.1.1</ecNumber>
    </recommendedName>
</protein>
<dbReference type="Gene3D" id="1.10.287.990">
    <property type="entry name" value="Fe,Mn superoxide dismutase (SOD) domain"/>
    <property type="match status" value="1"/>
</dbReference>
<dbReference type="InterPro" id="IPR036314">
    <property type="entry name" value="SOD_C_sf"/>
</dbReference>
<dbReference type="Pfam" id="PF02777">
    <property type="entry name" value="Sod_Fe_C"/>
    <property type="match status" value="1"/>
</dbReference>
<keyword evidence="9" id="KW-1185">Reference proteome</keyword>
<dbReference type="SUPFAM" id="SSF54719">
    <property type="entry name" value="Fe,Mn superoxide dismutase (SOD), C-terminal domain"/>
    <property type="match status" value="1"/>
</dbReference>
<reference evidence="8" key="1">
    <citation type="submission" date="2023-07" db="EMBL/GenBank/DDBJ databases">
        <title>Genomic Encyclopedia of Type Strains, Phase IV (KMG-IV): sequencing the most valuable type-strain genomes for metagenomic binning, comparative biology and taxonomic classification.</title>
        <authorList>
            <person name="Goeker M."/>
        </authorList>
    </citation>
    <scope>NUCLEOTIDE SEQUENCE [LARGE SCALE GENOMIC DNA]</scope>
    <source>
        <strain evidence="8">DSM 21204</strain>
    </source>
</reference>
<dbReference type="InterPro" id="IPR019832">
    <property type="entry name" value="Mn/Fe_SOD_C"/>
</dbReference>
<dbReference type="EC" id="1.15.1.1" evidence="2 5"/>
<evidence type="ECO:0000313" key="8">
    <source>
        <dbReference type="EMBL" id="MDQ0514075.1"/>
    </source>
</evidence>
<comment type="catalytic activity">
    <reaction evidence="5">
        <text>2 superoxide + 2 H(+) = H2O2 + O2</text>
        <dbReference type="Rhea" id="RHEA:20696"/>
        <dbReference type="ChEBI" id="CHEBI:15378"/>
        <dbReference type="ChEBI" id="CHEBI:15379"/>
        <dbReference type="ChEBI" id="CHEBI:16240"/>
        <dbReference type="ChEBI" id="CHEBI:18421"/>
        <dbReference type="EC" id="1.15.1.1"/>
    </reaction>
</comment>
<evidence type="ECO:0000256" key="4">
    <source>
        <dbReference type="ARBA" id="ARBA00023002"/>
    </source>
</evidence>
<evidence type="ECO:0000256" key="3">
    <source>
        <dbReference type="ARBA" id="ARBA00022723"/>
    </source>
</evidence>
<dbReference type="RefSeq" id="WP_256547234.1">
    <property type="nucleotide sequence ID" value="NZ_CP101809.1"/>
</dbReference>
<dbReference type="InterPro" id="IPR019831">
    <property type="entry name" value="Mn/Fe_SOD_N"/>
</dbReference>
<dbReference type="PIRSF" id="PIRSF000349">
    <property type="entry name" value="SODismutase"/>
    <property type="match status" value="1"/>
</dbReference>
<sequence length="221" mass="25369">MFKLPKLSYSYEAMEPQIDAQTMEIHYSKHHQAYINNLNAGLEKNHPSYLEVPVTKLLIEFNNLPEEVKNLVRNNGGGHANHTLFWDILSTEKDQPIPQELEAALVKNFGSVEEFKVQFENAAKTRFGSGWAWLVYKSDDSLEVVSTPNQDSPLMEHKIPLLGLDVWEHAYYLAYQNRRPDYVANFWKIVNWKNVNRNFIQAKSSYSDNPEFVGCSGLGGC</sequence>
<feature type="domain" description="Manganese/iron superoxide dismutase N-terminal" evidence="6">
    <location>
        <begin position="2"/>
        <end position="90"/>
    </location>
</feature>
<dbReference type="Pfam" id="PF00081">
    <property type="entry name" value="Sod_Fe_N"/>
    <property type="match status" value="1"/>
</dbReference>
<dbReference type="Proteomes" id="UP001240643">
    <property type="component" value="Unassembled WGS sequence"/>
</dbReference>
<dbReference type="InterPro" id="IPR019833">
    <property type="entry name" value="Mn/Fe_SOD_BS"/>
</dbReference>
<dbReference type="GO" id="GO:0004784">
    <property type="term" value="F:superoxide dismutase activity"/>
    <property type="evidence" value="ECO:0007669"/>
    <property type="project" value="UniProtKB-EC"/>
</dbReference>
<evidence type="ECO:0000259" key="6">
    <source>
        <dbReference type="Pfam" id="PF00081"/>
    </source>
</evidence>
<keyword evidence="4 5" id="KW-0560">Oxidoreductase</keyword>
<dbReference type="PANTHER" id="PTHR43595">
    <property type="entry name" value="37S RIBOSOMAL PROTEIN S26, MITOCHONDRIAL"/>
    <property type="match status" value="1"/>
</dbReference>
<keyword evidence="3 5" id="KW-0479">Metal-binding</keyword>
<dbReference type="PRINTS" id="PR01703">
    <property type="entry name" value="MNSODISMTASE"/>
</dbReference>
<evidence type="ECO:0000313" key="9">
    <source>
        <dbReference type="Proteomes" id="UP001240643"/>
    </source>
</evidence>
<evidence type="ECO:0000256" key="2">
    <source>
        <dbReference type="ARBA" id="ARBA00012682"/>
    </source>
</evidence>
<dbReference type="InterPro" id="IPR036324">
    <property type="entry name" value="Mn/Fe_SOD_N_sf"/>
</dbReference>
<comment type="function">
    <text evidence="5">Destroys radicals which are normally produced within the cells and which are toxic to biological systems.</text>
</comment>
<evidence type="ECO:0000256" key="5">
    <source>
        <dbReference type="RuleBase" id="RU000414"/>
    </source>
</evidence>
<evidence type="ECO:0000259" key="7">
    <source>
        <dbReference type="Pfam" id="PF02777"/>
    </source>
</evidence>
<dbReference type="PANTHER" id="PTHR43595:SF2">
    <property type="entry name" value="SMALL RIBOSOMAL SUBUNIT PROTEIN MS42"/>
    <property type="match status" value="1"/>
</dbReference>
<comment type="caution">
    <text evidence="8">The sequence shown here is derived from an EMBL/GenBank/DDBJ whole genome shotgun (WGS) entry which is preliminary data.</text>
</comment>
<name>A0ABU0LZE3_9BACT</name>
<dbReference type="EMBL" id="JAUSWO010000001">
    <property type="protein sequence ID" value="MDQ0514075.1"/>
    <property type="molecule type" value="Genomic_DNA"/>
</dbReference>
<feature type="domain" description="Manganese/iron superoxide dismutase C-terminal" evidence="7">
    <location>
        <begin position="99"/>
        <end position="197"/>
    </location>
</feature>
<dbReference type="PROSITE" id="PS00088">
    <property type="entry name" value="SOD_MN"/>
    <property type="match status" value="1"/>
</dbReference>
<evidence type="ECO:0000256" key="1">
    <source>
        <dbReference type="ARBA" id="ARBA00008714"/>
    </source>
</evidence>
<proteinExistence type="inferred from homology"/>